<evidence type="ECO:0000256" key="1">
    <source>
        <dbReference type="ARBA" id="ARBA00001971"/>
    </source>
</evidence>
<dbReference type="EMBL" id="JBHUOF010000018">
    <property type="protein sequence ID" value="MFD2800581.1"/>
    <property type="molecule type" value="Genomic_DNA"/>
</dbReference>
<dbReference type="PANTHER" id="PTHR24305:SF166">
    <property type="entry name" value="CYTOCHROME P450 12A4, MITOCHONDRIAL-RELATED"/>
    <property type="match status" value="1"/>
</dbReference>
<dbReference type="Pfam" id="PF00067">
    <property type="entry name" value="p450"/>
    <property type="match status" value="1"/>
</dbReference>
<accession>A0ABW5WAP2</accession>
<dbReference type="SUPFAM" id="SSF48264">
    <property type="entry name" value="Cytochrome P450"/>
    <property type="match status" value="1"/>
</dbReference>
<dbReference type="Proteomes" id="UP001597478">
    <property type="component" value="Unassembled WGS sequence"/>
</dbReference>
<keyword evidence="3" id="KW-0408">Iron</keyword>
<evidence type="ECO:0000313" key="5">
    <source>
        <dbReference type="Proteomes" id="UP001597478"/>
    </source>
</evidence>
<comment type="cofactor">
    <cofactor evidence="1">
        <name>heme</name>
        <dbReference type="ChEBI" id="CHEBI:30413"/>
    </cofactor>
</comment>
<dbReference type="InterPro" id="IPR002401">
    <property type="entry name" value="Cyt_P450_E_grp-I"/>
</dbReference>
<dbReference type="PRINTS" id="PR00385">
    <property type="entry name" value="P450"/>
</dbReference>
<name>A0ABW5WAP2_9PSEU</name>
<dbReference type="PROSITE" id="PS00086">
    <property type="entry name" value="CYTOCHROME_P450"/>
    <property type="match status" value="1"/>
</dbReference>
<evidence type="ECO:0000256" key="3">
    <source>
        <dbReference type="RuleBase" id="RU000461"/>
    </source>
</evidence>
<reference evidence="5" key="1">
    <citation type="journal article" date="2019" name="Int. J. Syst. Evol. Microbiol.">
        <title>The Global Catalogue of Microorganisms (GCM) 10K type strain sequencing project: providing services to taxonomists for standard genome sequencing and annotation.</title>
        <authorList>
            <consortium name="The Broad Institute Genomics Platform"/>
            <consortium name="The Broad Institute Genome Sequencing Center for Infectious Disease"/>
            <person name="Wu L."/>
            <person name="Ma J."/>
        </authorList>
    </citation>
    <scope>NUCLEOTIDE SEQUENCE [LARGE SCALE GENOMIC DNA]</scope>
    <source>
        <strain evidence="5">IBRC-M 10906</strain>
    </source>
</reference>
<comment type="similarity">
    <text evidence="2 3">Belongs to the cytochrome P450 family.</text>
</comment>
<keyword evidence="3" id="KW-0503">Monooxygenase</keyword>
<comment type="caution">
    <text evidence="4">The sequence shown here is derived from an EMBL/GenBank/DDBJ whole genome shotgun (WGS) entry which is preliminary data.</text>
</comment>
<sequence length="414" mass="45586">MMRTHLRMALRQLSFLDSLADAPARYAELATEPVPKLLVWHPDALDWLFRHDHELGHPGSRSMRPVLGPKSLLWTDGPRYTAYRRLLGPPLGTRRLGDYRDVIDDAVERALAELTPGTVFALPDWTRRVTLEIAARIVLGTAEDAVLGQFTRWLDRALGSPSRSLAYRIARGGLPPSTPEFDRVLVERARATAGTRPPTLASLLLAEDSPLGELDDGELRDQIVSLLFAGHETTASATAWTLYWLHRHDDLRHDVLAELRSTSDTGADAAAVPLLQAAVLEALRLTPPVPAAGNRTLPDEVELLGRRLPAGTVLSPSIYLAHRQPDAFPGPHRFEPTQFLGKRVPAQRYLPFGGGARHCLGANLGQLEARVITAAVLRRRDLRCVNPRAGVPKLRGHAMAPSARLRMEVTACHD</sequence>
<dbReference type="InterPro" id="IPR036396">
    <property type="entry name" value="Cyt_P450_sf"/>
</dbReference>
<dbReference type="PANTHER" id="PTHR24305">
    <property type="entry name" value="CYTOCHROME P450"/>
    <property type="match status" value="1"/>
</dbReference>
<keyword evidence="5" id="KW-1185">Reference proteome</keyword>
<keyword evidence="3" id="KW-0560">Oxidoreductase</keyword>
<dbReference type="InterPro" id="IPR001128">
    <property type="entry name" value="Cyt_P450"/>
</dbReference>
<keyword evidence="3" id="KW-0349">Heme</keyword>
<organism evidence="4 5">
    <name type="scientific">Prauserella oleivorans</name>
    <dbReference type="NCBI Taxonomy" id="1478153"/>
    <lineage>
        <taxon>Bacteria</taxon>
        <taxon>Bacillati</taxon>
        <taxon>Actinomycetota</taxon>
        <taxon>Actinomycetes</taxon>
        <taxon>Pseudonocardiales</taxon>
        <taxon>Pseudonocardiaceae</taxon>
        <taxon>Prauserella</taxon>
    </lineage>
</organism>
<dbReference type="InterPro" id="IPR050121">
    <property type="entry name" value="Cytochrome_P450_monoxygenase"/>
</dbReference>
<proteinExistence type="inferred from homology"/>
<protein>
    <submittedName>
        <fullName evidence="4">Cytochrome P450</fullName>
    </submittedName>
</protein>
<evidence type="ECO:0000313" key="4">
    <source>
        <dbReference type="EMBL" id="MFD2800581.1"/>
    </source>
</evidence>
<dbReference type="Gene3D" id="1.10.630.10">
    <property type="entry name" value="Cytochrome P450"/>
    <property type="match status" value="1"/>
</dbReference>
<dbReference type="PRINTS" id="PR00463">
    <property type="entry name" value="EP450I"/>
</dbReference>
<dbReference type="RefSeq" id="WP_377388042.1">
    <property type="nucleotide sequence ID" value="NZ_JBHSAN010000009.1"/>
</dbReference>
<gene>
    <name evidence="4" type="ORF">ACFS2C_14380</name>
</gene>
<keyword evidence="3" id="KW-0479">Metal-binding</keyword>
<dbReference type="InterPro" id="IPR017972">
    <property type="entry name" value="Cyt_P450_CS"/>
</dbReference>
<evidence type="ECO:0000256" key="2">
    <source>
        <dbReference type="ARBA" id="ARBA00010617"/>
    </source>
</evidence>